<dbReference type="Proteomes" id="UP000229730">
    <property type="component" value="Unassembled WGS sequence"/>
</dbReference>
<feature type="region of interest" description="Disordered" evidence="1">
    <location>
        <begin position="654"/>
        <end position="674"/>
    </location>
</feature>
<sequence>MSDIDAPHSLPLRTGEGPGRVTRTSTTYEENSPQQQSTGKRSNPSSQGTEAKELSASHETAVTLSTSLSSLDVGTRITARYIGVDAAERPLLETATGTYSVKFDPVQQQKIDKIPQGATVDLGITRIEHKIEARLSYIDPKQKNPQPITLPQPVTLELTNLGTAPPLVRPAPAQSSPSYQANDLFLAGKIALESADKAKILPTPGASTNYTLYERARPEPHHRDPVQATVRQTVLTGNVLLAQEKQTTAPQQAGAAPASPATAPEQTTSSLDAARILHRDIPGTVVKNITHDTAALPRSVRQHHDITTPLDGLKVGQNFTLQIESLAVPDQHSPAQITSQGQSVQPPADSGQNPAAQHQVQNAVPLPATATEPSLATDKQILSGIVIDPGPKIIEDAKLIPSPPPAGIQGDPKTLYVATSVSVIKVNSPLELAPGTVITFSLVAPLSPAAETDPVTARYIGTDPGGRPLLETATGTYALQGAPSLQADLIKLAQHGPLEIRITQPGPPPQASVHVQAAHTIGGTLSSIPPLAVILHPTPEGPSTTASPAASVTAANAVHTETGTLENVKAGQSLSLPNNPAVSATITGTEKTPGVPAERILHQDILATVIKNIPGPTGNIPDFIKQHTEATGPLDALKNGQNVTLRIEALTVPASQPAAAGQPVQSAQNPPSGSGTIPAMPSATVMQANAATSVPVMSGIIIDPGKNLMERPGQAPLARQNTRYADGYSPTAQRGDLAQNEFKTLYVATPVSVMKFKSPVNLEPGTVISFSLPQLSNAAAANIEESIPRETAPLTEQKQATTAPHPATPTTETQAATTTTTTAPNQAAASGLLTAPSQETQTPQPLTELITNWQSLSQIAATLPTAEAAEASRALLSRIPSVQNSAQMTSTMIFFLAAMGARNPARTWLGPLTTQALEKAGQDKLIKRLDHDMQRISRLAASAPAGEWRPALLPLQVGGEITAVPILTRQLLDEDGQKKNGAGGDEDSDKTTASRFVVEVTLSQFGPVQVDGMLSDKRLSIIIRAGLALPQDLKQKVGNLFTTALEISGYTGDIQFRDQTPLPMSVQNIINQKIYTSRNS</sequence>
<feature type="compositionally biased region" description="Polar residues" evidence="1">
    <location>
        <begin position="663"/>
        <end position="674"/>
    </location>
</feature>
<keyword evidence="3" id="KW-1185">Reference proteome</keyword>
<feature type="compositionally biased region" description="Polar residues" evidence="1">
    <location>
        <begin position="22"/>
        <end position="49"/>
    </location>
</feature>
<accession>A0A2G4YSH6</accession>
<evidence type="ECO:0000256" key="1">
    <source>
        <dbReference type="SAM" id="MobiDB-lite"/>
    </source>
</evidence>
<dbReference type="OrthoDB" id="8479549at2"/>
<protein>
    <submittedName>
        <fullName evidence="2">Uncharacterized protein</fullName>
    </submittedName>
</protein>
<gene>
    <name evidence="2" type="ORF">CRD36_07555</name>
</gene>
<feature type="region of interest" description="Disordered" evidence="1">
    <location>
        <begin position="330"/>
        <end position="359"/>
    </location>
</feature>
<organism evidence="2 3">
    <name type="scientific">Paremcibacter congregatus</name>
    <dbReference type="NCBI Taxonomy" id="2043170"/>
    <lineage>
        <taxon>Bacteria</taxon>
        <taxon>Pseudomonadati</taxon>
        <taxon>Pseudomonadota</taxon>
        <taxon>Alphaproteobacteria</taxon>
        <taxon>Emcibacterales</taxon>
        <taxon>Emcibacteraceae</taxon>
        <taxon>Paremcibacter</taxon>
    </lineage>
</organism>
<dbReference type="AlphaFoldDB" id="A0A2G4YSH6"/>
<dbReference type="RefSeq" id="WP_099472141.1">
    <property type="nucleotide sequence ID" value="NZ_CP041025.1"/>
</dbReference>
<dbReference type="EMBL" id="PDEM01000016">
    <property type="protein sequence ID" value="PHZ85253.1"/>
    <property type="molecule type" value="Genomic_DNA"/>
</dbReference>
<dbReference type="InParanoid" id="A0A2G4YSH6"/>
<comment type="caution">
    <text evidence="2">The sequence shown here is derived from an EMBL/GenBank/DDBJ whole genome shotgun (WGS) entry which is preliminary data.</text>
</comment>
<feature type="region of interest" description="Disordered" evidence="1">
    <location>
        <begin position="1"/>
        <end position="58"/>
    </location>
</feature>
<feature type="compositionally biased region" description="Polar residues" evidence="1">
    <location>
        <begin position="333"/>
        <end position="359"/>
    </location>
</feature>
<feature type="region of interest" description="Disordered" evidence="1">
    <location>
        <begin position="247"/>
        <end position="268"/>
    </location>
</feature>
<evidence type="ECO:0000313" key="3">
    <source>
        <dbReference type="Proteomes" id="UP000229730"/>
    </source>
</evidence>
<name>A0A2G4YSH6_9PROT</name>
<reference evidence="2 3" key="1">
    <citation type="submission" date="2017-10" db="EMBL/GenBank/DDBJ databases">
        <title>Frigbacter circumglobatus gen. nov. sp. nov., isolated from sediment cultured in situ.</title>
        <authorList>
            <person name="Zhao Z."/>
        </authorList>
    </citation>
    <scope>NUCLEOTIDE SEQUENCE [LARGE SCALE GENOMIC DNA]</scope>
    <source>
        <strain evidence="2 3">ZYL</strain>
    </source>
</reference>
<feature type="compositionally biased region" description="Low complexity" evidence="1">
    <location>
        <begin position="799"/>
        <end position="822"/>
    </location>
</feature>
<feature type="region of interest" description="Disordered" evidence="1">
    <location>
        <begin position="788"/>
        <end position="822"/>
    </location>
</feature>
<evidence type="ECO:0000313" key="2">
    <source>
        <dbReference type="EMBL" id="PHZ85253.1"/>
    </source>
</evidence>
<proteinExistence type="predicted"/>